<proteinExistence type="predicted"/>
<gene>
    <name evidence="3" type="ORF">SO3561_08325</name>
</gene>
<protein>
    <submittedName>
        <fullName evidence="3">Uncharacterized protein</fullName>
    </submittedName>
</protein>
<evidence type="ECO:0000256" key="1">
    <source>
        <dbReference type="SAM" id="Coils"/>
    </source>
</evidence>
<reference evidence="4" key="1">
    <citation type="submission" date="2017-05" db="EMBL/GenBank/DDBJ databases">
        <title>Streptomyces olivochromogenes NBRC 3561 whole genome shotgun sequence.</title>
        <authorList>
            <person name="Dohra H."/>
            <person name="Kodani S."/>
        </authorList>
    </citation>
    <scope>NUCLEOTIDE SEQUENCE [LARGE SCALE GENOMIC DNA]</scope>
    <source>
        <strain evidence="4">NBRC 3561</strain>
    </source>
</reference>
<evidence type="ECO:0000256" key="2">
    <source>
        <dbReference type="SAM" id="Phobius"/>
    </source>
</evidence>
<feature type="coiled-coil region" evidence="1">
    <location>
        <begin position="75"/>
        <end position="102"/>
    </location>
</feature>
<evidence type="ECO:0000313" key="4">
    <source>
        <dbReference type="Proteomes" id="UP000217446"/>
    </source>
</evidence>
<name>A0A250VRC8_STROL</name>
<keyword evidence="1" id="KW-0175">Coiled coil</keyword>
<feature type="transmembrane region" description="Helical" evidence="2">
    <location>
        <begin position="54"/>
        <end position="75"/>
    </location>
</feature>
<dbReference type="STRING" id="1963.AQJ27_44010"/>
<dbReference type="AlphaFoldDB" id="A0A250VRC8"/>
<organism evidence="3 4">
    <name type="scientific">Streptomyces olivochromogenes</name>
    <dbReference type="NCBI Taxonomy" id="1963"/>
    <lineage>
        <taxon>Bacteria</taxon>
        <taxon>Bacillati</taxon>
        <taxon>Actinomycetota</taxon>
        <taxon>Actinomycetes</taxon>
        <taxon>Kitasatosporales</taxon>
        <taxon>Streptomycetaceae</taxon>
        <taxon>Streptomyces</taxon>
    </lineage>
</organism>
<keyword evidence="2" id="KW-0812">Transmembrane</keyword>
<keyword evidence="4" id="KW-1185">Reference proteome</keyword>
<dbReference type="Proteomes" id="UP000217446">
    <property type="component" value="Unassembled WGS sequence"/>
</dbReference>
<keyword evidence="2" id="KW-1133">Transmembrane helix</keyword>
<keyword evidence="2" id="KW-0472">Membrane</keyword>
<dbReference type="EMBL" id="BDQI01000028">
    <property type="protein sequence ID" value="GAX56757.1"/>
    <property type="molecule type" value="Genomic_DNA"/>
</dbReference>
<sequence length="149" mass="15278">MMSGTESAEGEVEPGSSLSGTALVVAVTVIAVWLGLLVWLAVDTDASEVIWSRLLVVLGSVEAVAFAAVGALFGATVQRQRVADLQARADAAESRAEANQAAAINGERLAAAVRVTHVPGTDGGAERLSTDARLGGDPVLELANRLFPD</sequence>
<comment type="caution">
    <text evidence="3">The sequence shown here is derived from an EMBL/GenBank/DDBJ whole genome shotgun (WGS) entry which is preliminary data.</text>
</comment>
<evidence type="ECO:0000313" key="3">
    <source>
        <dbReference type="EMBL" id="GAX56757.1"/>
    </source>
</evidence>
<accession>A0A250VRC8</accession>
<feature type="transmembrane region" description="Helical" evidence="2">
    <location>
        <begin position="20"/>
        <end position="42"/>
    </location>
</feature>